<dbReference type="RefSeq" id="WP_273875633.1">
    <property type="nucleotide sequence ID" value="NZ_JAMDHA010000005.1"/>
</dbReference>
<comment type="caution">
    <text evidence="1">The sequence shown here is derived from an EMBL/GenBank/DDBJ whole genome shotgun (WGS) entry which is preliminary data.</text>
</comment>
<dbReference type="EMBL" id="JAMDHA010000005">
    <property type="protein sequence ID" value="MDD1007194.1"/>
    <property type="molecule type" value="Genomic_DNA"/>
</dbReference>
<protein>
    <submittedName>
        <fullName evidence="1">Uncharacterized protein</fullName>
    </submittedName>
</protein>
<organism evidence="1 2">
    <name type="scientific">Pseudomonas shahriarae</name>
    <dbReference type="NCBI Taxonomy" id="2745512"/>
    <lineage>
        <taxon>Bacteria</taxon>
        <taxon>Pseudomonadati</taxon>
        <taxon>Pseudomonadota</taxon>
        <taxon>Gammaproteobacteria</taxon>
        <taxon>Pseudomonadales</taxon>
        <taxon>Pseudomonadaceae</taxon>
        <taxon>Pseudomonas</taxon>
    </lineage>
</organism>
<dbReference type="Proteomes" id="UP001148185">
    <property type="component" value="Unassembled WGS sequence"/>
</dbReference>
<reference evidence="1 2" key="1">
    <citation type="submission" date="2022-05" db="EMBL/GenBank/DDBJ databases">
        <title>Novel Pseudomonas spp. Isolated from a Rainbow Trout Aquaculture Facility.</title>
        <authorList>
            <person name="Testerman T."/>
            <person name="Graf J."/>
        </authorList>
    </citation>
    <scope>NUCLEOTIDE SEQUENCE [LARGE SCALE GENOMIC DNA]</scope>
    <source>
        <strain evidence="1 2">ID1042</strain>
    </source>
</reference>
<accession>A0A9X4BYV7</accession>
<gene>
    <name evidence="1" type="ORF">M5G27_06835</name>
</gene>
<dbReference type="AlphaFoldDB" id="A0A9X4BYV7"/>
<evidence type="ECO:0000313" key="1">
    <source>
        <dbReference type="EMBL" id="MDD1007194.1"/>
    </source>
</evidence>
<proteinExistence type="predicted"/>
<sequence>MSGKRNGRHPRSISATELSKLGQCELMVALNLPEAASQEMKAMARQGEAEHERFHLRAVLNAGTADEVARLRK</sequence>
<evidence type="ECO:0000313" key="2">
    <source>
        <dbReference type="Proteomes" id="UP001148185"/>
    </source>
</evidence>
<name>A0A9X4BYV7_9PSED</name>
<keyword evidence="2" id="KW-1185">Reference proteome</keyword>